<dbReference type="Proteomes" id="UP001144805">
    <property type="component" value="Unassembled WGS sequence"/>
</dbReference>
<dbReference type="AlphaFoldDB" id="A0A9X3E1F0"/>
<organism evidence="1 2">
    <name type="scientific">Kaistia nematophila</name>
    <dbReference type="NCBI Taxonomy" id="2994654"/>
    <lineage>
        <taxon>Bacteria</taxon>
        <taxon>Pseudomonadati</taxon>
        <taxon>Pseudomonadota</taxon>
        <taxon>Alphaproteobacteria</taxon>
        <taxon>Hyphomicrobiales</taxon>
        <taxon>Kaistiaceae</taxon>
        <taxon>Kaistia</taxon>
    </lineage>
</organism>
<accession>A0A9X3E1F0</accession>
<comment type="caution">
    <text evidence="1">The sequence shown here is derived from an EMBL/GenBank/DDBJ whole genome shotgun (WGS) entry which is preliminary data.</text>
</comment>
<protein>
    <submittedName>
        <fullName evidence="1">Uncharacterized protein</fullName>
    </submittedName>
</protein>
<gene>
    <name evidence="1" type="ORF">OSH07_10590</name>
</gene>
<dbReference type="EMBL" id="JAPKNK010000003">
    <property type="protein sequence ID" value="MCX5569639.1"/>
    <property type="molecule type" value="Genomic_DNA"/>
</dbReference>
<name>A0A9X3E1F0_9HYPH</name>
<reference evidence="1" key="1">
    <citation type="submission" date="2022-11" db="EMBL/GenBank/DDBJ databases">
        <title>Biodiversity and phylogenetic relationships of bacteria.</title>
        <authorList>
            <person name="Machado R.A.R."/>
            <person name="Bhat A."/>
            <person name="Loulou A."/>
            <person name="Kallel S."/>
        </authorList>
    </citation>
    <scope>NUCLEOTIDE SEQUENCE</scope>
    <source>
        <strain evidence="1">K-TC2</strain>
    </source>
</reference>
<dbReference type="RefSeq" id="WP_266338599.1">
    <property type="nucleotide sequence ID" value="NZ_JAPKNK010000003.1"/>
</dbReference>
<evidence type="ECO:0000313" key="2">
    <source>
        <dbReference type="Proteomes" id="UP001144805"/>
    </source>
</evidence>
<keyword evidence="2" id="KW-1185">Reference proteome</keyword>
<proteinExistence type="predicted"/>
<evidence type="ECO:0000313" key="1">
    <source>
        <dbReference type="EMBL" id="MCX5569639.1"/>
    </source>
</evidence>
<sequence length="83" mass="8870">MARFSEPSIHDVTEITASVFRHKPGALQAGVTLMLQFASGPDDSVMVPVYMPADCAEYADRIAAGIKAAFTDPVDEPMLEAAE</sequence>